<reference evidence="1 2" key="1">
    <citation type="submission" date="2015-05" db="EMBL/GenBank/DDBJ databases">
        <authorList>
            <person name="Goodhead I."/>
        </authorList>
    </citation>
    <scope>NUCLEOTIDE SEQUENCE [LARGE SCALE GENOMIC DNA]</scope>
    <source>
        <strain evidence="2">morsitans</strain>
    </source>
</reference>
<name>A0A193QEV8_SODGM</name>
<gene>
    <name evidence="1" type="ORF">SGGMMB4_00184</name>
</gene>
<evidence type="ECO:0000313" key="1">
    <source>
        <dbReference type="EMBL" id="CRL43689.1"/>
    </source>
</evidence>
<dbReference type="Gene3D" id="3.30.2450.10">
    <property type="entry name" value="Secreted effector protein pipB2"/>
    <property type="match status" value="1"/>
</dbReference>
<evidence type="ECO:0000313" key="2">
    <source>
        <dbReference type="Proteomes" id="UP000245838"/>
    </source>
</evidence>
<dbReference type="Proteomes" id="UP000245838">
    <property type="component" value="Chromosome sggmmb4_Chromosome"/>
</dbReference>
<protein>
    <submittedName>
        <fullName evidence="1">Uncharacterized protein</fullName>
    </submittedName>
</protein>
<dbReference type="EMBL" id="LN854557">
    <property type="protein sequence ID" value="CRL43689.1"/>
    <property type="molecule type" value="Genomic_DNA"/>
</dbReference>
<organism evidence="1 2">
    <name type="scientific">Sodalis glossinidius (strain morsitans)</name>
    <dbReference type="NCBI Taxonomy" id="343509"/>
    <lineage>
        <taxon>Bacteria</taxon>
        <taxon>Pseudomonadati</taxon>
        <taxon>Pseudomonadota</taxon>
        <taxon>Gammaproteobacteria</taxon>
        <taxon>Enterobacterales</taxon>
        <taxon>Bruguierivoracaceae</taxon>
        <taxon>Sodalis</taxon>
    </lineage>
</organism>
<proteinExistence type="predicted"/>
<accession>A0A193QEV8</accession>
<dbReference type="AlphaFoldDB" id="A0A193QEV8"/>
<sequence>MTFCNPSTARCALFSQHAVEDYSEINRQSAISPQGWHEYLFNLFMPGSVQKAYSSQYDNFT</sequence>